<dbReference type="GO" id="GO:0004022">
    <property type="term" value="F:alcohol dehydrogenase (NAD+) activity"/>
    <property type="evidence" value="ECO:0007669"/>
    <property type="project" value="UniProtKB-EC"/>
</dbReference>
<evidence type="ECO:0000259" key="3">
    <source>
        <dbReference type="Pfam" id="PF00107"/>
    </source>
</evidence>
<evidence type="ECO:0000256" key="2">
    <source>
        <dbReference type="ARBA" id="ARBA00023002"/>
    </source>
</evidence>
<feature type="domain" description="Alcohol dehydrogenase-like N-terminal" evidence="4">
    <location>
        <begin position="42"/>
        <end position="158"/>
    </location>
</feature>
<keyword evidence="6" id="KW-1185">Reference proteome</keyword>
<protein>
    <submittedName>
        <fullName evidence="5">Propanol-preferring alcohol dehydrogenase</fullName>
        <ecNumber evidence="5">1.1.1.1</ecNumber>
    </submittedName>
</protein>
<dbReference type="InterPro" id="IPR011032">
    <property type="entry name" value="GroES-like_sf"/>
</dbReference>
<dbReference type="PANTHER" id="PTHR43401:SF5">
    <property type="entry name" value="ALCOHOL DEHYDROGENASE-RELATED"/>
    <property type="match status" value="1"/>
</dbReference>
<dbReference type="InterPro" id="IPR050129">
    <property type="entry name" value="Zn_alcohol_dh"/>
</dbReference>
<dbReference type="EMBL" id="JAUSUT010000001">
    <property type="protein sequence ID" value="MDQ0382680.1"/>
    <property type="molecule type" value="Genomic_DNA"/>
</dbReference>
<dbReference type="Pfam" id="PF08240">
    <property type="entry name" value="ADH_N"/>
    <property type="match status" value="1"/>
</dbReference>
<reference evidence="5 6" key="1">
    <citation type="submission" date="2023-07" db="EMBL/GenBank/DDBJ databases">
        <title>Sequencing the genomes of 1000 actinobacteria strains.</title>
        <authorList>
            <person name="Klenk H.-P."/>
        </authorList>
    </citation>
    <scope>NUCLEOTIDE SEQUENCE [LARGE SCALE GENOMIC DNA]</scope>
    <source>
        <strain evidence="5 6">DSM 45805</strain>
    </source>
</reference>
<comment type="caution">
    <text evidence="5">The sequence shown here is derived from an EMBL/GenBank/DDBJ whole genome shotgun (WGS) entry which is preliminary data.</text>
</comment>
<dbReference type="InterPro" id="IPR013154">
    <property type="entry name" value="ADH-like_N"/>
</dbReference>
<dbReference type="SUPFAM" id="SSF50129">
    <property type="entry name" value="GroES-like"/>
    <property type="match status" value="1"/>
</dbReference>
<dbReference type="Proteomes" id="UP001229651">
    <property type="component" value="Unassembled WGS sequence"/>
</dbReference>
<evidence type="ECO:0000313" key="6">
    <source>
        <dbReference type="Proteomes" id="UP001229651"/>
    </source>
</evidence>
<gene>
    <name evidence="5" type="ORF">FB470_006674</name>
</gene>
<evidence type="ECO:0000313" key="5">
    <source>
        <dbReference type="EMBL" id="MDQ0382680.1"/>
    </source>
</evidence>
<dbReference type="EC" id="1.1.1.1" evidence="5"/>
<evidence type="ECO:0000256" key="1">
    <source>
        <dbReference type="ARBA" id="ARBA00001947"/>
    </source>
</evidence>
<evidence type="ECO:0000259" key="4">
    <source>
        <dbReference type="Pfam" id="PF08240"/>
    </source>
</evidence>
<feature type="domain" description="Alcohol dehydrogenase-like C-terminal" evidence="3">
    <location>
        <begin position="200"/>
        <end position="326"/>
    </location>
</feature>
<keyword evidence="2 5" id="KW-0560">Oxidoreductase</keyword>
<dbReference type="InterPro" id="IPR013149">
    <property type="entry name" value="ADH-like_C"/>
</dbReference>
<proteinExistence type="predicted"/>
<dbReference type="Gene3D" id="3.90.180.10">
    <property type="entry name" value="Medium-chain alcohol dehydrogenases, catalytic domain"/>
    <property type="match status" value="1"/>
</dbReference>
<organism evidence="5 6">
    <name type="scientific">Amycolatopsis thermophila</name>
    <dbReference type="NCBI Taxonomy" id="206084"/>
    <lineage>
        <taxon>Bacteria</taxon>
        <taxon>Bacillati</taxon>
        <taxon>Actinomycetota</taxon>
        <taxon>Actinomycetes</taxon>
        <taxon>Pseudonocardiales</taxon>
        <taxon>Pseudonocardiaceae</taxon>
        <taxon>Amycolatopsis</taxon>
    </lineage>
</organism>
<dbReference type="SUPFAM" id="SSF51735">
    <property type="entry name" value="NAD(P)-binding Rossmann-fold domains"/>
    <property type="match status" value="1"/>
</dbReference>
<dbReference type="PANTHER" id="PTHR43401">
    <property type="entry name" value="L-THREONINE 3-DEHYDROGENASE"/>
    <property type="match status" value="1"/>
</dbReference>
<dbReference type="InterPro" id="IPR036291">
    <property type="entry name" value="NAD(P)-bd_dom_sf"/>
</dbReference>
<dbReference type="Gene3D" id="3.40.50.720">
    <property type="entry name" value="NAD(P)-binding Rossmann-like Domain"/>
    <property type="match status" value="1"/>
</dbReference>
<dbReference type="Pfam" id="PF00107">
    <property type="entry name" value="ADH_zinc_N"/>
    <property type="match status" value="1"/>
</dbReference>
<name>A0ABU0F518_9PSEU</name>
<sequence>MDHAVPGRLCSRMIGRGMRAVTISPGSVRLEDLPAPGGALAPGEALVRVTGCGVCRTDVELAAGCALPPGVGYPLRPGHEVAGIVQAIGPAEDPSLSTGEGPLPEVGDVVVVHPILNCRACAACLGGNDNLCSRGQVLGLHRPGGMAEFLVWPLRRMVRTTLADSASAAILADAVATAHRAITQAGVTEGGTMVVLGAGGLGTQVLQLAPVLDPTIRLTSVVRSESTANRVAATGVRTLIGIDSAVRELRTINPNGADAVLDFTGEPTAPEQAMRMLRPGGRLVLGSVLDKGLSVNALRLLTRELELVGSSSSTLADLRAVVRLAEEGALDLRTSVSHRLSLDEAEEAIAMVERRDANIVRVVLTA</sequence>
<accession>A0ABU0F518</accession>
<dbReference type="RefSeq" id="WP_306998068.1">
    <property type="nucleotide sequence ID" value="NZ_JAUSUT010000001.1"/>
</dbReference>
<comment type="cofactor">
    <cofactor evidence="1">
        <name>Zn(2+)</name>
        <dbReference type="ChEBI" id="CHEBI:29105"/>
    </cofactor>
</comment>